<dbReference type="AlphaFoldDB" id="A0A1V9ZQE8"/>
<dbReference type="STRING" id="74557.A0A1V9ZQE8"/>
<evidence type="ECO:0000313" key="2">
    <source>
        <dbReference type="Proteomes" id="UP000243217"/>
    </source>
</evidence>
<comment type="caution">
    <text evidence="1">The sequence shown here is derived from an EMBL/GenBank/DDBJ whole genome shotgun (WGS) entry which is preliminary data.</text>
</comment>
<evidence type="ECO:0000313" key="1">
    <source>
        <dbReference type="EMBL" id="OQS00246.1"/>
    </source>
</evidence>
<proteinExistence type="predicted"/>
<keyword evidence="2" id="KW-1185">Reference proteome</keyword>
<reference evidence="1 2" key="1">
    <citation type="journal article" date="2014" name="Genome Biol. Evol.">
        <title>The secreted proteins of Achlya hypogyna and Thraustotheca clavata identify the ancestral oomycete secretome and reveal gene acquisitions by horizontal gene transfer.</title>
        <authorList>
            <person name="Misner I."/>
            <person name="Blouin N."/>
            <person name="Leonard G."/>
            <person name="Richards T.A."/>
            <person name="Lane C.E."/>
        </authorList>
    </citation>
    <scope>NUCLEOTIDE SEQUENCE [LARGE SCALE GENOMIC DNA]</scope>
    <source>
        <strain evidence="1 2">ATCC 34112</strain>
    </source>
</reference>
<gene>
    <name evidence="1" type="ORF">THRCLA_06103</name>
</gene>
<dbReference type="EMBL" id="JNBS01001731">
    <property type="protein sequence ID" value="OQS00246.1"/>
    <property type="molecule type" value="Genomic_DNA"/>
</dbReference>
<sequence length="489" mass="56437">MWLQGVAEIMDGHLCFHFNEKRIEGWHYDWLGGSSTKKRSEQHHFIVVYLFDSHSSQELIVVGSVASPPFTLSSYRRQAKAVKKDKPMPLIKPARKPQAPTKAVPFDINLTLSVDYSVQVQSSTQETALRLLRLYEFCHSITLGMVKWSPSMENIIMQHLQDRHAPYHTRRRNLPVLGILCQGPEVHEASWIVSIGIHIICWWFQQPTIDWVQSFCHNHRHAVLDNVALHEVYNKCVDTLAITIDSLLDKLNTNLESLCEYLPPLHLTQPSQAICYSTLVTVMRECFMSRDNATRPEDQPKLDTSFSAYWVWHEATPKIIEWETNDSPSFLQVYRCLAMMYGLHIGLNDNALHVQSELMLFPAVWTSFVLDHKPNVLQALPNGESTFLNRDNMHGDYIAWCQDKEIHICLYSWSIPTRECYYIKFVMSTDSNTLTIGVTADAIVDTQPPVDYLPISSQKRIQRVQESPSRRLLQMNMIYTRCSSEIENN</sequence>
<organism evidence="1 2">
    <name type="scientific">Thraustotheca clavata</name>
    <dbReference type="NCBI Taxonomy" id="74557"/>
    <lineage>
        <taxon>Eukaryota</taxon>
        <taxon>Sar</taxon>
        <taxon>Stramenopiles</taxon>
        <taxon>Oomycota</taxon>
        <taxon>Saprolegniomycetes</taxon>
        <taxon>Saprolegniales</taxon>
        <taxon>Achlyaceae</taxon>
        <taxon>Thraustotheca</taxon>
    </lineage>
</organism>
<accession>A0A1V9ZQE8</accession>
<dbReference type="OrthoDB" id="72058at2759"/>
<name>A0A1V9ZQE8_9STRA</name>
<protein>
    <submittedName>
        <fullName evidence="1">Uncharacterized protein</fullName>
    </submittedName>
</protein>
<dbReference type="Proteomes" id="UP000243217">
    <property type="component" value="Unassembled WGS sequence"/>
</dbReference>